<evidence type="ECO:0000313" key="7">
    <source>
        <dbReference type="EMBL" id="OOZ41487.1"/>
    </source>
</evidence>
<dbReference type="PANTHER" id="PTHR43646:SF2">
    <property type="entry name" value="GLYCOSYLTRANSFERASE 2-LIKE DOMAIN-CONTAINING PROTEIN"/>
    <property type="match status" value="1"/>
</dbReference>
<organism evidence="7 8">
    <name type="scientific">Solemya pervernicosa gill symbiont</name>
    <dbReference type="NCBI Taxonomy" id="642797"/>
    <lineage>
        <taxon>Bacteria</taxon>
        <taxon>Pseudomonadati</taxon>
        <taxon>Pseudomonadota</taxon>
        <taxon>Gammaproteobacteria</taxon>
        <taxon>sulfur-oxidizing symbionts</taxon>
    </lineage>
</organism>
<keyword evidence="2" id="KW-1003">Cell membrane</keyword>
<evidence type="ECO:0000313" key="8">
    <source>
        <dbReference type="Proteomes" id="UP000191110"/>
    </source>
</evidence>
<evidence type="ECO:0000256" key="1">
    <source>
        <dbReference type="ARBA" id="ARBA00004236"/>
    </source>
</evidence>
<keyword evidence="5" id="KW-0472">Membrane</keyword>
<keyword evidence="3" id="KW-0328">Glycosyltransferase</keyword>
<accession>A0A1T2L8Q4</accession>
<dbReference type="CDD" id="cd02522">
    <property type="entry name" value="GT_2_like_a"/>
    <property type="match status" value="1"/>
</dbReference>
<dbReference type="SUPFAM" id="SSF53448">
    <property type="entry name" value="Nucleotide-diphospho-sugar transferases"/>
    <property type="match status" value="1"/>
</dbReference>
<evidence type="ECO:0000259" key="6">
    <source>
        <dbReference type="Pfam" id="PF00535"/>
    </source>
</evidence>
<dbReference type="Pfam" id="PF00535">
    <property type="entry name" value="Glycos_transf_2"/>
    <property type="match status" value="1"/>
</dbReference>
<keyword evidence="4" id="KW-0808">Transferase</keyword>
<dbReference type="EMBL" id="MPRL01000009">
    <property type="protein sequence ID" value="OOZ41487.1"/>
    <property type="molecule type" value="Genomic_DNA"/>
</dbReference>
<dbReference type="RefSeq" id="WP_078482735.1">
    <property type="nucleotide sequence ID" value="NZ_MPRL01000009.1"/>
</dbReference>
<dbReference type="Gene3D" id="3.90.550.10">
    <property type="entry name" value="Spore Coat Polysaccharide Biosynthesis Protein SpsA, Chain A"/>
    <property type="match status" value="1"/>
</dbReference>
<evidence type="ECO:0000256" key="4">
    <source>
        <dbReference type="ARBA" id="ARBA00022679"/>
    </source>
</evidence>
<protein>
    <recommendedName>
        <fullName evidence="6">Glycosyltransferase 2-like domain-containing protein</fullName>
    </recommendedName>
</protein>
<name>A0A1T2L8Q4_9GAMM</name>
<dbReference type="PANTHER" id="PTHR43646">
    <property type="entry name" value="GLYCOSYLTRANSFERASE"/>
    <property type="match status" value="1"/>
</dbReference>
<dbReference type="NCBIfam" id="TIGR04283">
    <property type="entry name" value="glyco_like_mftF"/>
    <property type="match status" value="1"/>
</dbReference>
<dbReference type="InterPro" id="IPR001173">
    <property type="entry name" value="Glyco_trans_2-like"/>
</dbReference>
<dbReference type="InterPro" id="IPR026461">
    <property type="entry name" value="Trfase_2_rSAM/seldom_assoc"/>
</dbReference>
<dbReference type="GO" id="GO:0016757">
    <property type="term" value="F:glycosyltransferase activity"/>
    <property type="evidence" value="ECO:0007669"/>
    <property type="project" value="UniProtKB-KW"/>
</dbReference>
<comment type="caution">
    <text evidence="7">The sequence shown here is derived from an EMBL/GenBank/DDBJ whole genome shotgun (WGS) entry which is preliminary data.</text>
</comment>
<dbReference type="InterPro" id="IPR029044">
    <property type="entry name" value="Nucleotide-diphossugar_trans"/>
</dbReference>
<evidence type="ECO:0000256" key="5">
    <source>
        <dbReference type="ARBA" id="ARBA00023136"/>
    </source>
</evidence>
<comment type="subcellular location">
    <subcellularLocation>
        <location evidence="1">Cell membrane</location>
    </subcellularLocation>
</comment>
<dbReference type="AlphaFoldDB" id="A0A1T2L8Q4"/>
<dbReference type="Proteomes" id="UP000191110">
    <property type="component" value="Unassembled WGS sequence"/>
</dbReference>
<gene>
    <name evidence="7" type="ORF">BOW53_03695</name>
</gene>
<evidence type="ECO:0000256" key="3">
    <source>
        <dbReference type="ARBA" id="ARBA00022676"/>
    </source>
</evidence>
<reference evidence="7 8" key="1">
    <citation type="submission" date="2016-11" db="EMBL/GenBank/DDBJ databases">
        <title>Mixed transmission modes and dynamic genome evolution in an obligate animal-bacterial symbiosis.</title>
        <authorList>
            <person name="Russell S.L."/>
            <person name="Corbett-Detig R.B."/>
            <person name="Cavanaugh C.M."/>
        </authorList>
    </citation>
    <scope>NUCLEOTIDE SEQUENCE [LARGE SCALE GENOMIC DNA]</scope>
    <source>
        <strain evidence="7">Sveles-Q1</strain>
    </source>
</reference>
<feature type="domain" description="Glycosyltransferase 2-like" evidence="6">
    <location>
        <begin position="3"/>
        <end position="100"/>
    </location>
</feature>
<evidence type="ECO:0000256" key="2">
    <source>
        <dbReference type="ARBA" id="ARBA00022475"/>
    </source>
</evidence>
<keyword evidence="8" id="KW-1185">Reference proteome</keyword>
<dbReference type="OrthoDB" id="5291101at2"/>
<proteinExistence type="predicted"/>
<dbReference type="GO" id="GO:0005886">
    <property type="term" value="C:plasma membrane"/>
    <property type="evidence" value="ECO:0007669"/>
    <property type="project" value="UniProtKB-SubCell"/>
</dbReference>
<sequence>MISVVIPVLNDAIALHSLLLQLNDQRDEMVELIVVDGGSSDESVALAHELADRVVVTRSGRALQMNAGADVARGDILWFIHADTVLPATALVLLHQAINQQSSPEVWGRFDVSIEPKTALIGVVEKMMNLRSQQTGVATGDQAIFVTTRLFWRVGGYPSIALMEDVALSKRLRQVARPIALHERVVTSGRRWLQRGVVRTILLMWWLRLCYLIGVDPQRLSSWYR</sequence>